<sequence length="782" mass="87234">MTTRIPYIRWCGAVRCGGASSLHKKVDRLVAGQSRVLTPSISVAVTKPLHFQSDVQQRRFFTSPAVNNYTKLLSDDLVVRSFSSTAGDVATSKRDDTNQQIISNAESGDITSAQELLTQMHTDAIFQNDSDQFADIDSYTAVMNGLIDQQTQLISSIDEEMNEIASDLNATMPNRLSSESNEKGTAKVMTLAEMANDLLIQMEDISGVSDRYSSMRGNVAYELRNANLLPTSHHYDLAITSFVNAATVARDTNYSSPATNNAPYVAQRWLQRMETLAFDPYSGVSPSVDSYYHVIEAYASLGNGAAAIPANKNRAPILAQAVYDKLKENTNLIPTVREHRLLIRAWSNSTCKEAAYKAMGLWMNMIRLFRAGDEEMEPRLEDGKMVLEAWSRAINKHSARRAQTVLNAMEKLVSHKKTEVRPDLDCYKYVLIAMSRSKVPDVGANVIDFFNTMEEDRIFPDTACFDAAIETFKNCSRRAKLEESETYANAAEMMLKRMEREHDRSSVSAVLPSSTTYTNVILALAVRKTQKAAITADGLLQKMEQKYAEGNEAMKPTRDSYVGVIHAYGNSGAESSFIHANEVFQRMMTQHSNGNEAVKPDISAYHALIRACSRASMNDSASTEQQRQALVLAIATIQEMKKSDLNRPNSKTYLLLLQCCIQLLPSGAERAKALRSIFRSCCKDGLIDQQVLNEFQSVVSTDVYHNEVVHAAHDYNGVKALPESWTRNLGYRVRTQTEDGVSKRNPIISVTGEVIASTAYNDHRMRRRWSKVNKKLLQGGRM</sequence>
<evidence type="ECO:0000313" key="3">
    <source>
        <dbReference type="Proteomes" id="UP001224775"/>
    </source>
</evidence>
<comment type="caution">
    <text evidence="2">The sequence shown here is derived from an EMBL/GenBank/DDBJ whole genome shotgun (WGS) entry which is preliminary data.</text>
</comment>
<gene>
    <name evidence="2" type="ORF">QTG54_009604</name>
</gene>
<dbReference type="InterPro" id="IPR051222">
    <property type="entry name" value="PPR/CCM1_RNA-binding"/>
</dbReference>
<evidence type="ECO:0000313" key="2">
    <source>
        <dbReference type="EMBL" id="KAK1739845.1"/>
    </source>
</evidence>
<proteinExistence type="predicted"/>
<dbReference type="PANTHER" id="PTHR47942">
    <property type="entry name" value="TETRATRICOPEPTIDE REPEAT (TPR)-LIKE SUPERFAMILY PROTEIN-RELATED"/>
    <property type="match status" value="1"/>
</dbReference>
<keyword evidence="1" id="KW-0677">Repeat</keyword>
<dbReference type="InterPro" id="IPR011990">
    <property type="entry name" value="TPR-like_helical_dom_sf"/>
</dbReference>
<dbReference type="PANTHER" id="PTHR47942:SF63">
    <property type="entry name" value="PENTATRICOPEPTIDE REPEAT-CONTAINING PROTEIN"/>
    <property type="match status" value="1"/>
</dbReference>
<keyword evidence="3" id="KW-1185">Reference proteome</keyword>
<dbReference type="EMBL" id="JATAAI010000017">
    <property type="protein sequence ID" value="KAK1739845.1"/>
    <property type="molecule type" value="Genomic_DNA"/>
</dbReference>
<name>A0AAD9DBM4_9STRA</name>
<dbReference type="Gene3D" id="1.25.40.10">
    <property type="entry name" value="Tetratricopeptide repeat domain"/>
    <property type="match status" value="2"/>
</dbReference>
<dbReference type="Proteomes" id="UP001224775">
    <property type="component" value="Unassembled WGS sequence"/>
</dbReference>
<accession>A0AAD9DBM4</accession>
<protein>
    <submittedName>
        <fullName evidence="2">Pentatricopeptide repeat-containing protein</fullName>
    </submittedName>
</protein>
<reference evidence="2" key="1">
    <citation type="submission" date="2023-06" db="EMBL/GenBank/DDBJ databases">
        <title>Survivors Of The Sea: Transcriptome response of Skeletonema marinoi to long-term dormancy.</title>
        <authorList>
            <person name="Pinder M.I.M."/>
            <person name="Kourtchenko O."/>
            <person name="Robertson E.K."/>
            <person name="Larsson T."/>
            <person name="Maumus F."/>
            <person name="Osuna-Cruz C.M."/>
            <person name="Vancaester E."/>
            <person name="Stenow R."/>
            <person name="Vandepoele K."/>
            <person name="Ploug H."/>
            <person name="Bruchert V."/>
            <person name="Godhe A."/>
            <person name="Topel M."/>
        </authorList>
    </citation>
    <scope>NUCLEOTIDE SEQUENCE</scope>
    <source>
        <strain evidence="2">R05AC</strain>
    </source>
</reference>
<organism evidence="2 3">
    <name type="scientific">Skeletonema marinoi</name>
    <dbReference type="NCBI Taxonomy" id="267567"/>
    <lineage>
        <taxon>Eukaryota</taxon>
        <taxon>Sar</taxon>
        <taxon>Stramenopiles</taxon>
        <taxon>Ochrophyta</taxon>
        <taxon>Bacillariophyta</taxon>
        <taxon>Coscinodiscophyceae</taxon>
        <taxon>Thalassiosirophycidae</taxon>
        <taxon>Thalassiosirales</taxon>
        <taxon>Skeletonemataceae</taxon>
        <taxon>Skeletonema</taxon>
        <taxon>Skeletonema marinoi-dohrnii complex</taxon>
    </lineage>
</organism>
<dbReference type="AlphaFoldDB" id="A0AAD9DBM4"/>
<evidence type="ECO:0000256" key="1">
    <source>
        <dbReference type="ARBA" id="ARBA00022737"/>
    </source>
</evidence>